<evidence type="ECO:0000259" key="3">
    <source>
        <dbReference type="PROSITE" id="PS50826"/>
    </source>
</evidence>
<evidence type="ECO:0000256" key="2">
    <source>
        <dbReference type="SAM" id="MobiDB-lite"/>
    </source>
</evidence>
<keyword evidence="5" id="KW-1185">Reference proteome</keyword>
<evidence type="ECO:0000313" key="4">
    <source>
        <dbReference type="EMBL" id="KAG2374540.1"/>
    </source>
</evidence>
<feature type="coiled-coil region" evidence="1">
    <location>
        <begin position="3"/>
        <end position="181"/>
    </location>
</feature>
<feature type="region of interest" description="Disordered" evidence="2">
    <location>
        <begin position="224"/>
        <end position="243"/>
    </location>
</feature>
<dbReference type="PROSITE" id="PS50826">
    <property type="entry name" value="RUN"/>
    <property type="match status" value="1"/>
</dbReference>
<comment type="caution">
    <text evidence="4">The sequence shown here is derived from an EMBL/GenBank/DDBJ whole genome shotgun (WGS) entry which is preliminary data.</text>
</comment>
<evidence type="ECO:0000256" key="1">
    <source>
        <dbReference type="SAM" id="Coils"/>
    </source>
</evidence>
<organism evidence="4 5">
    <name type="scientific">Naegleria lovaniensis</name>
    <name type="common">Amoeba</name>
    <dbReference type="NCBI Taxonomy" id="51637"/>
    <lineage>
        <taxon>Eukaryota</taxon>
        <taxon>Discoba</taxon>
        <taxon>Heterolobosea</taxon>
        <taxon>Tetramitia</taxon>
        <taxon>Eutetramitia</taxon>
        <taxon>Vahlkampfiidae</taxon>
        <taxon>Naegleria</taxon>
    </lineage>
</organism>
<dbReference type="Gene3D" id="1.20.58.900">
    <property type="match status" value="1"/>
</dbReference>
<feature type="domain" description="RUN" evidence="3">
    <location>
        <begin position="498"/>
        <end position="645"/>
    </location>
</feature>
<dbReference type="InterPro" id="IPR037213">
    <property type="entry name" value="Run_dom_sf"/>
</dbReference>
<dbReference type="Pfam" id="PF02759">
    <property type="entry name" value="RUN"/>
    <property type="match status" value="1"/>
</dbReference>
<protein>
    <recommendedName>
        <fullName evidence="3">RUN domain-containing protein</fullName>
    </recommendedName>
</protein>
<dbReference type="GeneID" id="68103278"/>
<name>A0AA88KD98_NAELO</name>
<gene>
    <name evidence="4" type="ORF">C9374_010824</name>
</gene>
<keyword evidence="1" id="KW-0175">Coiled coil</keyword>
<proteinExistence type="predicted"/>
<dbReference type="InterPro" id="IPR004012">
    <property type="entry name" value="Run_dom"/>
</dbReference>
<accession>A0AA88KD98</accession>
<dbReference type="AlphaFoldDB" id="A0AA88KD98"/>
<dbReference type="SUPFAM" id="SSF140741">
    <property type="entry name" value="RUN domain-like"/>
    <property type="match status" value="1"/>
</dbReference>
<evidence type="ECO:0000313" key="5">
    <source>
        <dbReference type="Proteomes" id="UP000816034"/>
    </source>
</evidence>
<dbReference type="RefSeq" id="XP_044543714.1">
    <property type="nucleotide sequence ID" value="XM_044686411.1"/>
</dbReference>
<dbReference type="EMBL" id="PYSW02000045">
    <property type="protein sequence ID" value="KAG2374540.1"/>
    <property type="molecule type" value="Genomic_DNA"/>
</dbReference>
<dbReference type="Proteomes" id="UP000816034">
    <property type="component" value="Unassembled WGS sequence"/>
</dbReference>
<sequence length="659" mass="77036">MKLQDEEDRLVRIQEALKLKVAERENLELELAQETNKTSQLLEQQQRDNAEKQDLLHNLSQTHRVLEEQHDHMTTSIKSLELALNQKQQERHDLEELLRKEQSTLEAERKQLTESEQQKSVHQEKLKALQQEHATLTSLIKKEETVLRVEKENLKRLQNDIQTLQRKQSQLEEEVKQRKSIMTSEATEQANGHLTAILREFQMIPMSKSSDDCIQISINGIRRKERATRKKESHSPSKVNKKPTPAPIEIIDSLLTDLHKKGINDEFPQDDKKHYILPLNYDPLIVMVQQYACILCDKCIMGKGDLSRFYHMVFPKLLESLASHIKSEQHDMEAQQRYKKLFTKLRHVKKTFSEFEHVKTLEASKEYATLSLLFIFYAFIYGVFSKEFWDYYCSAVDFLKEHYESSSSLLMNADSREDLLFLVKKQSKFKCILSDFETVADHQKEVAELLLVDHHNCHQCLSMPPLERLKGVLYEIRQVCFRNSSSGGDSMSGQNSQAISELLQLKFTASLLSTYEIGFRQFKFFGRYFFWDYLKFYLEKVATKQSSNETSTLIQELYQHANERLTLLVSKEPNDLKFALFVSMAINKRKLEEIFTPLFTNPQIAEYFSEDAIVRSDKVKDVLWVLAQIDSFTTLPTIDISQMNNMHFDYAKGAWIGMQ</sequence>
<reference evidence="4 5" key="1">
    <citation type="journal article" date="2018" name="BMC Genomics">
        <title>The genome of Naegleria lovaniensis, the basis for a comparative approach to unravel pathogenicity factors of the human pathogenic amoeba N. fowleri.</title>
        <authorList>
            <person name="Liechti N."/>
            <person name="Schurch N."/>
            <person name="Bruggmann R."/>
            <person name="Wittwer M."/>
        </authorList>
    </citation>
    <scope>NUCLEOTIDE SEQUENCE [LARGE SCALE GENOMIC DNA]</scope>
    <source>
        <strain evidence="4 5">ATCC 30569</strain>
    </source>
</reference>